<dbReference type="InterPro" id="IPR005950">
    <property type="entry name" value="ModA"/>
</dbReference>
<protein>
    <submittedName>
        <fullName evidence="6">Molybdenum ABC transporter substrate-binding protein</fullName>
    </submittedName>
</protein>
<comment type="caution">
    <text evidence="6">The sequence shown here is derived from an EMBL/GenBank/DDBJ whole genome shotgun (WGS) entry which is preliminary data.</text>
</comment>
<dbReference type="EMBL" id="AWQS01000039">
    <property type="protein sequence ID" value="EWT06632.1"/>
    <property type="molecule type" value="Genomic_DNA"/>
</dbReference>
<feature type="binding site" evidence="4">
    <location>
        <position position="88"/>
    </location>
    <ligand>
        <name>molybdate</name>
        <dbReference type="ChEBI" id="CHEBI:36264"/>
    </ligand>
</feature>
<dbReference type="Proteomes" id="UP000019494">
    <property type="component" value="Unassembled WGS sequence"/>
</dbReference>
<dbReference type="Pfam" id="PF13531">
    <property type="entry name" value="SBP_bac_11"/>
    <property type="match status" value="1"/>
</dbReference>
<name>W9GNI8_9MICO</name>
<gene>
    <name evidence="6" type="ORF">N864_20040</name>
</gene>
<feature type="region of interest" description="Disordered" evidence="5">
    <location>
        <begin position="26"/>
        <end position="47"/>
    </location>
</feature>
<dbReference type="PATRIC" id="fig|584657.3.peg.1422"/>
<comment type="similarity">
    <text evidence="1">Belongs to the bacterial solute-binding protein ModA family.</text>
</comment>
<evidence type="ECO:0000256" key="3">
    <source>
        <dbReference type="ARBA" id="ARBA00022729"/>
    </source>
</evidence>
<dbReference type="PANTHER" id="PTHR30632">
    <property type="entry name" value="MOLYBDATE-BINDING PERIPLASMIC PROTEIN"/>
    <property type="match status" value="1"/>
</dbReference>
<feature type="binding site" evidence="4">
    <location>
        <position position="189"/>
    </location>
    <ligand>
        <name>molybdate</name>
        <dbReference type="ChEBI" id="CHEBI:36264"/>
    </ligand>
</feature>
<dbReference type="GO" id="GO:0015689">
    <property type="term" value="P:molybdate ion transport"/>
    <property type="evidence" value="ECO:0007669"/>
    <property type="project" value="InterPro"/>
</dbReference>
<feature type="binding site" evidence="4">
    <location>
        <position position="207"/>
    </location>
    <ligand>
        <name>molybdate</name>
        <dbReference type="ChEBI" id="CHEBI:36264"/>
    </ligand>
</feature>
<keyword evidence="7" id="KW-1185">Reference proteome</keyword>
<dbReference type="PROSITE" id="PS51257">
    <property type="entry name" value="PROKAR_LIPOPROTEIN"/>
    <property type="match status" value="1"/>
</dbReference>
<evidence type="ECO:0000256" key="5">
    <source>
        <dbReference type="SAM" id="MobiDB-lite"/>
    </source>
</evidence>
<dbReference type="GO" id="GO:0046872">
    <property type="term" value="F:metal ion binding"/>
    <property type="evidence" value="ECO:0007669"/>
    <property type="project" value="UniProtKB-KW"/>
</dbReference>
<evidence type="ECO:0000256" key="2">
    <source>
        <dbReference type="ARBA" id="ARBA00022723"/>
    </source>
</evidence>
<evidence type="ECO:0000256" key="1">
    <source>
        <dbReference type="ARBA" id="ARBA00009175"/>
    </source>
</evidence>
<evidence type="ECO:0000313" key="7">
    <source>
        <dbReference type="Proteomes" id="UP000019494"/>
    </source>
</evidence>
<keyword evidence="2 4" id="KW-0479">Metal-binding</keyword>
<proteinExistence type="inferred from homology"/>
<dbReference type="GO" id="GO:0030973">
    <property type="term" value="F:molybdate ion binding"/>
    <property type="evidence" value="ECO:0007669"/>
    <property type="project" value="TreeGrafter"/>
</dbReference>
<keyword evidence="3" id="KW-0732">Signal</keyword>
<organism evidence="6 7">
    <name type="scientific">Intrasporangium chromatireducens Q5-1</name>
    <dbReference type="NCBI Taxonomy" id="584657"/>
    <lineage>
        <taxon>Bacteria</taxon>
        <taxon>Bacillati</taxon>
        <taxon>Actinomycetota</taxon>
        <taxon>Actinomycetes</taxon>
        <taxon>Micrococcales</taxon>
        <taxon>Intrasporangiaceae</taxon>
        <taxon>Intrasporangium</taxon>
    </lineage>
</organism>
<evidence type="ECO:0000256" key="4">
    <source>
        <dbReference type="PIRSR" id="PIRSR004846-1"/>
    </source>
</evidence>
<dbReference type="SUPFAM" id="SSF53850">
    <property type="entry name" value="Periplasmic binding protein-like II"/>
    <property type="match status" value="1"/>
</dbReference>
<feature type="binding site" evidence="4">
    <location>
        <position position="60"/>
    </location>
    <ligand>
        <name>molybdate</name>
        <dbReference type="ChEBI" id="CHEBI:36264"/>
    </ligand>
</feature>
<dbReference type="NCBIfam" id="TIGR01256">
    <property type="entry name" value="modA"/>
    <property type="match status" value="1"/>
</dbReference>
<dbReference type="PANTHER" id="PTHR30632:SF0">
    <property type="entry name" value="SULFATE-BINDING PROTEIN"/>
    <property type="match status" value="1"/>
</dbReference>
<keyword evidence="4" id="KW-0500">Molybdenum</keyword>
<evidence type="ECO:0000313" key="6">
    <source>
        <dbReference type="EMBL" id="EWT06632.1"/>
    </source>
</evidence>
<dbReference type="AlphaFoldDB" id="W9GNI8"/>
<dbReference type="InterPro" id="IPR050682">
    <property type="entry name" value="ModA/WtpA"/>
</dbReference>
<dbReference type="Gene3D" id="3.40.190.10">
    <property type="entry name" value="Periplasmic binding protein-like II"/>
    <property type="match status" value="2"/>
</dbReference>
<sequence length="268" mass="26840">MPGQGRRARRALGVMGAVAALALTGCGSPSTSTDAPPAGRSTGASGGPVAGTVTVLAAASLTESFDAIQAELHHTHPALTVRISYGSSATLVQQVNQGAPADVLALAGEAAADPLDASLVRSTTVFASNSLEIAVPPGNPGHVTALDDLARPDLKVVLCESTVPCGAAAATTLEKAHVNAHVVSREIDVKATLAKVSLGEADAAVVYHSDVVAAKGAVRGVPIPASVNTDLRYPVIALDDQPGTRAFIDAVLSPDGRRTLDALGFGAP</sequence>
<reference evidence="7" key="1">
    <citation type="submission" date="2013-08" db="EMBL/GenBank/DDBJ databases">
        <title>Intrasporangium oryzae NRRL B-24470.</title>
        <authorList>
            <person name="Liu H."/>
            <person name="Wang G."/>
        </authorList>
    </citation>
    <scope>NUCLEOTIDE SEQUENCE [LARGE SCALE GENOMIC DNA]</scope>
    <source>
        <strain evidence="7">Q5-1</strain>
    </source>
</reference>
<dbReference type="RefSeq" id="WP_034715053.1">
    <property type="nucleotide sequence ID" value="NZ_AWQS01000039.1"/>
</dbReference>
<dbReference type="PIRSF" id="PIRSF004846">
    <property type="entry name" value="ModA"/>
    <property type="match status" value="1"/>
</dbReference>
<accession>W9GNI8</accession>